<evidence type="ECO:0000313" key="2">
    <source>
        <dbReference type="EMBL" id="TNB57834.1"/>
    </source>
</evidence>
<dbReference type="Proteomes" id="UP000321317">
    <property type="component" value="Unassembled WGS sequence"/>
</dbReference>
<comment type="similarity">
    <text evidence="1">Belongs to the type III secretion exporter family.</text>
</comment>
<sequence length="95" mass="10486">MSKIKKSIKKAVALGYQRERKDSAPKVLASGKGENASKIISLAKEHGVPIKEDEDLIEILSKLDLGDEIPPNMYKAVAEVFAFIYQMANKSLPKN</sequence>
<evidence type="ECO:0000256" key="1">
    <source>
        <dbReference type="ARBA" id="ARBA00010690"/>
    </source>
</evidence>
<dbReference type="PANTHER" id="PTHR30531">
    <property type="entry name" value="FLAGELLAR BIOSYNTHETIC PROTEIN FLHB"/>
    <property type="match status" value="1"/>
</dbReference>
<dbReference type="GO" id="GO:0005886">
    <property type="term" value="C:plasma membrane"/>
    <property type="evidence" value="ECO:0007669"/>
    <property type="project" value="TreeGrafter"/>
</dbReference>
<evidence type="ECO:0000313" key="3">
    <source>
        <dbReference type="EMBL" id="TXK56824.1"/>
    </source>
</evidence>
<keyword evidence="5" id="KW-1185">Reference proteome</keyword>
<dbReference type="EMBL" id="VRMA01000052">
    <property type="protein sequence ID" value="TXK56824.1"/>
    <property type="molecule type" value="Genomic_DNA"/>
</dbReference>
<dbReference type="RefSeq" id="WP_082199451.1">
    <property type="nucleotide sequence ID" value="NZ_CAUWMG010000017.1"/>
</dbReference>
<evidence type="ECO:0000313" key="5">
    <source>
        <dbReference type="Proteomes" id="UP000321317"/>
    </source>
</evidence>
<gene>
    <name evidence="2" type="ORF">FDW42_04065</name>
    <name evidence="3" type="ORF">FVD16_06165</name>
</gene>
<dbReference type="Pfam" id="PF01312">
    <property type="entry name" value="Bac_export_2"/>
    <property type="match status" value="1"/>
</dbReference>
<reference evidence="3 5" key="2">
    <citation type="submission" date="2019-08" db="EMBL/GenBank/DDBJ databases">
        <title>Rapid identification of Enteric Bacteria from Whole Genome Sequences (WGS) using Average Nucleotide Identity (ANI).</title>
        <authorList>
            <person name="Lane C."/>
        </authorList>
    </citation>
    <scope>NUCLEOTIDE SEQUENCE [LARGE SCALE GENOMIC DNA]</scope>
    <source>
        <strain evidence="3 5">D4984</strain>
    </source>
</reference>
<dbReference type="InterPro" id="IPR006135">
    <property type="entry name" value="T3SS_substrate_exporter"/>
</dbReference>
<accession>A0AAX2UJR5</accession>
<dbReference type="InterPro" id="IPR029025">
    <property type="entry name" value="T3SS_substrate_exporter_C"/>
</dbReference>
<dbReference type="PANTHER" id="PTHR30531:SF12">
    <property type="entry name" value="FLAGELLAR BIOSYNTHETIC PROTEIN FLHB"/>
    <property type="match status" value="1"/>
</dbReference>
<dbReference type="Gene3D" id="3.40.1690.10">
    <property type="entry name" value="secretion proteins EscU"/>
    <property type="match status" value="1"/>
</dbReference>
<comment type="caution">
    <text evidence="2">The sequence shown here is derived from an EMBL/GenBank/DDBJ whole genome shotgun (WGS) entry which is preliminary data.</text>
</comment>
<proteinExistence type="inferred from homology"/>
<dbReference type="InterPro" id="IPR004683">
    <property type="entry name" value="T3SS_FlhB-rel"/>
</dbReference>
<dbReference type="EMBL" id="VDBS01000032">
    <property type="protein sequence ID" value="TNB57834.1"/>
    <property type="molecule type" value="Genomic_DNA"/>
</dbReference>
<dbReference type="Proteomes" id="UP000306813">
    <property type="component" value="Unassembled WGS sequence"/>
</dbReference>
<dbReference type="GeneID" id="52036483"/>
<dbReference type="AlphaFoldDB" id="A0AAX2UJR5"/>
<keyword evidence="2" id="KW-0282">Flagellum</keyword>
<reference evidence="2 4" key="1">
    <citation type="submission" date="2019-05" db="EMBL/GenBank/DDBJ databases">
        <title>Draft genomes of eight strains of Campylobacter helveticus isolated from cats and a dog in New Zealand.</title>
        <authorList>
            <person name="Bojanic K."/>
            <person name="Midwinter A.C."/>
            <person name="Biggs P.J."/>
            <person name="Acke E."/>
            <person name="Cornelius A.J."/>
            <person name="Marshall J.C."/>
        </authorList>
    </citation>
    <scope>NUCLEOTIDE SEQUENCE [LARGE SCALE GENOMIC DNA]</scope>
    <source>
        <strain evidence="2 4">ACP123b</strain>
    </source>
</reference>
<organism evidence="2 4">
    <name type="scientific">Campylobacter helveticus</name>
    <dbReference type="NCBI Taxonomy" id="28898"/>
    <lineage>
        <taxon>Bacteria</taxon>
        <taxon>Pseudomonadati</taxon>
        <taxon>Campylobacterota</taxon>
        <taxon>Epsilonproteobacteria</taxon>
        <taxon>Campylobacterales</taxon>
        <taxon>Campylobacteraceae</taxon>
        <taxon>Campylobacter</taxon>
    </lineage>
</organism>
<dbReference type="KEGG" id="chv:CHELV3228_0564"/>
<protein>
    <submittedName>
        <fullName evidence="2">FlhB-like flagellar biosynthesis protein</fullName>
    </submittedName>
</protein>
<dbReference type="GO" id="GO:0009306">
    <property type="term" value="P:protein secretion"/>
    <property type="evidence" value="ECO:0007669"/>
    <property type="project" value="InterPro"/>
</dbReference>
<name>A0AAX2UJR5_9BACT</name>
<evidence type="ECO:0000313" key="4">
    <source>
        <dbReference type="Proteomes" id="UP000306813"/>
    </source>
</evidence>
<keyword evidence="2" id="KW-0966">Cell projection</keyword>
<keyword evidence="2" id="KW-0969">Cilium</keyword>
<dbReference type="SUPFAM" id="SSF160544">
    <property type="entry name" value="EscU C-terminal domain-like"/>
    <property type="match status" value="1"/>
</dbReference>
<dbReference type="NCBIfam" id="TIGR00789">
    <property type="entry name" value="flhB_rel"/>
    <property type="match status" value="1"/>
</dbReference>